<evidence type="ECO:0000313" key="3">
    <source>
        <dbReference type="Proteomes" id="UP000568839"/>
    </source>
</evidence>
<dbReference type="RefSeq" id="WP_184403013.1">
    <property type="nucleotide sequence ID" value="NZ_JACHHJ010000001.1"/>
</dbReference>
<evidence type="ECO:0000313" key="2">
    <source>
        <dbReference type="EMBL" id="MBB6449090.1"/>
    </source>
</evidence>
<protein>
    <recommendedName>
        <fullName evidence="4">DUF2777 domain-containing protein</fullName>
    </recommendedName>
</protein>
<reference evidence="2 3" key="1">
    <citation type="submission" date="2020-08" db="EMBL/GenBank/DDBJ databases">
        <title>Genomic Encyclopedia of Type Strains, Phase IV (KMG-IV): sequencing the most valuable type-strain genomes for metagenomic binning, comparative biology and taxonomic classification.</title>
        <authorList>
            <person name="Goeker M."/>
        </authorList>
    </citation>
    <scope>NUCLEOTIDE SEQUENCE [LARGE SCALE GENOMIC DNA]</scope>
    <source>
        <strain evidence="2 3">DSM 21769</strain>
    </source>
</reference>
<keyword evidence="1" id="KW-0175">Coiled coil</keyword>
<evidence type="ECO:0008006" key="4">
    <source>
        <dbReference type="Google" id="ProtNLM"/>
    </source>
</evidence>
<comment type="caution">
    <text evidence="2">The sequence shown here is derived from an EMBL/GenBank/DDBJ whole genome shotgun (WGS) entry which is preliminary data.</text>
</comment>
<sequence>MNRKEAFEYKGHIVLVHNHPECVCYGLLTDIETPKNKIWQGTVTIKGIYSVSNAKTAYNPPYHDGEKVQVAGSKIQPFTGKLARSYRASLLQAIGSLEKDTTRSLLELEEQKQQLQDLRLQLRNKRGKAEDPFLYFSLVNENEEILLQEQSQNEKMLLEGCPFEMEWYDPKTKSWTGVIHDKDWKFTTKSGNNIQLHQKDMIRIHKEQFEPFQILINELEAPAKESLARLMHYYGFQRKHLVKCQNTLLKELLHAEEDQHFSGVNFIIFQKDTSFLVIQHRYERTLHSDQDDYIYDRFECTTEFNERQVITYTNMQTSR</sequence>
<feature type="coiled-coil region" evidence="1">
    <location>
        <begin position="98"/>
        <end position="128"/>
    </location>
</feature>
<dbReference type="InterPro" id="IPR024488">
    <property type="entry name" value="DUF2777"/>
</dbReference>
<keyword evidence="3" id="KW-1185">Reference proteome</keyword>
<gene>
    <name evidence="2" type="ORF">HNR44_001039</name>
</gene>
<dbReference type="AlphaFoldDB" id="A0A841PJY2"/>
<name>A0A841PJY2_9BACL</name>
<proteinExistence type="predicted"/>
<evidence type="ECO:0000256" key="1">
    <source>
        <dbReference type="SAM" id="Coils"/>
    </source>
</evidence>
<accession>A0A841PJY2</accession>
<dbReference type="Proteomes" id="UP000568839">
    <property type="component" value="Unassembled WGS sequence"/>
</dbReference>
<organism evidence="2 3">
    <name type="scientific">Geomicrobium halophilum</name>
    <dbReference type="NCBI Taxonomy" id="549000"/>
    <lineage>
        <taxon>Bacteria</taxon>
        <taxon>Bacillati</taxon>
        <taxon>Bacillota</taxon>
        <taxon>Bacilli</taxon>
        <taxon>Bacillales</taxon>
        <taxon>Geomicrobium</taxon>
    </lineage>
</organism>
<dbReference type="Pfam" id="PF10949">
    <property type="entry name" value="DUF2777"/>
    <property type="match status" value="1"/>
</dbReference>
<dbReference type="EMBL" id="JACHHJ010000001">
    <property type="protein sequence ID" value="MBB6449090.1"/>
    <property type="molecule type" value="Genomic_DNA"/>
</dbReference>